<evidence type="ECO:0000313" key="5">
    <source>
        <dbReference type="Proteomes" id="UP000792457"/>
    </source>
</evidence>
<evidence type="ECO:0000256" key="1">
    <source>
        <dbReference type="ARBA" id="ARBA00004123"/>
    </source>
</evidence>
<protein>
    <recommendedName>
        <fullName evidence="3">RecQ mediated genome instability protein 1 OB-fold domain-containing protein</fullName>
    </recommendedName>
</protein>
<dbReference type="SMART" id="SM01161">
    <property type="entry name" value="DUF1767"/>
    <property type="match status" value="1"/>
</dbReference>
<feature type="non-terminal residue" evidence="4">
    <location>
        <position position="1"/>
    </location>
</feature>
<evidence type="ECO:0000256" key="2">
    <source>
        <dbReference type="ARBA" id="ARBA00023242"/>
    </source>
</evidence>
<keyword evidence="5" id="KW-1185">Reference proteome</keyword>
<gene>
    <name evidence="4" type="ORF">J437_LFUL008071</name>
</gene>
<dbReference type="Pfam" id="PF08585">
    <property type="entry name" value="RMI1_N_C"/>
    <property type="match status" value="1"/>
</dbReference>
<dbReference type="GO" id="GO:0005634">
    <property type="term" value="C:nucleus"/>
    <property type="evidence" value="ECO:0007669"/>
    <property type="project" value="UniProtKB-SubCell"/>
</dbReference>
<keyword evidence="2" id="KW-0539">Nucleus</keyword>
<evidence type="ECO:0000313" key="4">
    <source>
        <dbReference type="EMBL" id="KAG8231530.1"/>
    </source>
</evidence>
<proteinExistence type="predicted"/>
<feature type="domain" description="RecQ mediated genome instability protein 1 OB-fold" evidence="3">
    <location>
        <begin position="61"/>
        <end position="115"/>
    </location>
</feature>
<name>A0A8K0P0T8_LADFU</name>
<dbReference type="PANTHER" id="PTHR13681:SF24">
    <property type="entry name" value="TUDOR DOMAIN-CONTAINING PROTEIN 3"/>
    <property type="match status" value="1"/>
</dbReference>
<comment type="subcellular location">
    <subcellularLocation>
        <location evidence="1">Nucleus</location>
    </subcellularLocation>
</comment>
<sequence length="115" mass="12850">MAVLEKLKELGWHISQEGFKHLTDGENNCDIKNLIRKALDLDLREIGAGCFPENVTDGKLENISGKMVIQVLKVRNVSAPKANEESRGAPRMLKFTLSDGQLTCQAIEYEHIQSL</sequence>
<accession>A0A8K0P0T8</accession>
<dbReference type="EMBL" id="KZ308558">
    <property type="protein sequence ID" value="KAG8231530.1"/>
    <property type="molecule type" value="Genomic_DNA"/>
</dbReference>
<dbReference type="InterPro" id="IPR042470">
    <property type="entry name" value="RMI1_N_C_sf"/>
</dbReference>
<dbReference type="PANTHER" id="PTHR13681">
    <property type="entry name" value="SURVIVAL OF MOTOR NEURON-RELATED-SPLICING FACTOR 30-RELATED"/>
    <property type="match status" value="1"/>
</dbReference>
<dbReference type="Gene3D" id="2.40.50.770">
    <property type="entry name" value="RecQ-mediated genome instability protein Rmi1, C-terminal domain"/>
    <property type="match status" value="1"/>
</dbReference>
<reference evidence="4" key="2">
    <citation type="submission" date="2017-10" db="EMBL/GenBank/DDBJ databases">
        <title>Ladona fulva Genome sequencing and assembly.</title>
        <authorList>
            <person name="Murali S."/>
            <person name="Richards S."/>
            <person name="Bandaranaike D."/>
            <person name="Bellair M."/>
            <person name="Blankenburg K."/>
            <person name="Chao H."/>
            <person name="Dinh H."/>
            <person name="Doddapaneni H."/>
            <person name="Dugan-Rocha S."/>
            <person name="Elkadiri S."/>
            <person name="Gnanaolivu R."/>
            <person name="Hernandez B."/>
            <person name="Skinner E."/>
            <person name="Javaid M."/>
            <person name="Lee S."/>
            <person name="Li M."/>
            <person name="Ming W."/>
            <person name="Munidasa M."/>
            <person name="Muniz J."/>
            <person name="Nguyen L."/>
            <person name="Hughes D."/>
            <person name="Osuji N."/>
            <person name="Pu L.-L."/>
            <person name="Puazo M."/>
            <person name="Qu C."/>
            <person name="Quiroz J."/>
            <person name="Raj R."/>
            <person name="Weissenberger G."/>
            <person name="Xin Y."/>
            <person name="Zou X."/>
            <person name="Han Y."/>
            <person name="Worley K."/>
            <person name="Muzny D."/>
            <person name="Gibbs R."/>
        </authorList>
    </citation>
    <scope>NUCLEOTIDE SEQUENCE</scope>
    <source>
        <strain evidence="4">Sampled in the wild</strain>
    </source>
</reference>
<reference evidence="4" key="1">
    <citation type="submission" date="2013-04" db="EMBL/GenBank/DDBJ databases">
        <authorList>
            <person name="Qu J."/>
            <person name="Murali S.C."/>
            <person name="Bandaranaike D."/>
            <person name="Bellair M."/>
            <person name="Blankenburg K."/>
            <person name="Chao H."/>
            <person name="Dinh H."/>
            <person name="Doddapaneni H."/>
            <person name="Downs B."/>
            <person name="Dugan-Rocha S."/>
            <person name="Elkadiri S."/>
            <person name="Gnanaolivu R.D."/>
            <person name="Hernandez B."/>
            <person name="Javaid M."/>
            <person name="Jayaseelan J.C."/>
            <person name="Lee S."/>
            <person name="Li M."/>
            <person name="Ming W."/>
            <person name="Munidasa M."/>
            <person name="Muniz J."/>
            <person name="Nguyen L."/>
            <person name="Ongeri F."/>
            <person name="Osuji N."/>
            <person name="Pu L.-L."/>
            <person name="Puazo M."/>
            <person name="Qu C."/>
            <person name="Quiroz J."/>
            <person name="Raj R."/>
            <person name="Weissenberger G."/>
            <person name="Xin Y."/>
            <person name="Zou X."/>
            <person name="Han Y."/>
            <person name="Richards S."/>
            <person name="Worley K."/>
            <person name="Muzny D."/>
            <person name="Gibbs R."/>
        </authorList>
    </citation>
    <scope>NUCLEOTIDE SEQUENCE</scope>
    <source>
        <strain evidence="4">Sampled in the wild</strain>
    </source>
</reference>
<dbReference type="OrthoDB" id="434939at2759"/>
<dbReference type="Proteomes" id="UP000792457">
    <property type="component" value="Unassembled WGS sequence"/>
</dbReference>
<dbReference type="AlphaFoldDB" id="A0A8K0P0T8"/>
<dbReference type="InterPro" id="IPR013894">
    <property type="entry name" value="RMI1_OB"/>
</dbReference>
<comment type="caution">
    <text evidence="4">The sequence shown here is derived from an EMBL/GenBank/DDBJ whole genome shotgun (WGS) entry which is preliminary data.</text>
</comment>
<evidence type="ECO:0000259" key="3">
    <source>
        <dbReference type="Pfam" id="PF08585"/>
    </source>
</evidence>
<organism evidence="4 5">
    <name type="scientific">Ladona fulva</name>
    <name type="common">Scarce chaser dragonfly</name>
    <name type="synonym">Libellula fulva</name>
    <dbReference type="NCBI Taxonomy" id="123851"/>
    <lineage>
        <taxon>Eukaryota</taxon>
        <taxon>Metazoa</taxon>
        <taxon>Ecdysozoa</taxon>
        <taxon>Arthropoda</taxon>
        <taxon>Hexapoda</taxon>
        <taxon>Insecta</taxon>
        <taxon>Pterygota</taxon>
        <taxon>Palaeoptera</taxon>
        <taxon>Odonata</taxon>
        <taxon>Epiprocta</taxon>
        <taxon>Anisoptera</taxon>
        <taxon>Libelluloidea</taxon>
        <taxon>Libellulidae</taxon>
        <taxon>Ladona</taxon>
    </lineage>
</organism>